<dbReference type="Proteomes" id="UP000002453">
    <property type="component" value="Chromosome"/>
</dbReference>
<keyword evidence="2" id="KW-1185">Reference proteome</keyword>
<dbReference type="EMBL" id="CP001185">
    <property type="protein sequence ID" value="ACJ75338.1"/>
    <property type="molecule type" value="Genomic_DNA"/>
</dbReference>
<reference evidence="1 2" key="1">
    <citation type="journal article" date="2009" name="J. Bacteriol.">
        <title>The genome of Thermosipho africanus TCF52B: lateral genetic connections to the Firmicutes and Archaea.</title>
        <authorList>
            <person name="Nesboe C.L."/>
            <person name="Bapteste E."/>
            <person name="Curtis B."/>
            <person name="Dahle H."/>
            <person name="Lopez P."/>
            <person name="Macleod D."/>
            <person name="Dlutek M."/>
            <person name="Bowman S."/>
            <person name="Zhaxybayeva O."/>
            <person name="Birkeland N.-K."/>
            <person name="Doolittle W.F."/>
        </authorList>
    </citation>
    <scope>NUCLEOTIDE SEQUENCE [LARGE SCALE GENOMIC DNA]</scope>
    <source>
        <strain evidence="1 2">TCF52B</strain>
    </source>
</reference>
<sequence>MNFNALLKFCKGKNILHTTHTKSDCDGIASVFWGLNVFGGEYYIPPHMNLEPLED</sequence>
<proteinExistence type="predicted"/>
<dbReference type="STRING" id="484019.THA_878"/>
<dbReference type="KEGG" id="taf:THA_878"/>
<dbReference type="eggNOG" id="COG0618">
    <property type="taxonomic scope" value="Bacteria"/>
</dbReference>
<dbReference type="HOGENOM" id="CLU_3030956_0_0_0"/>
<gene>
    <name evidence="1" type="ordered locus">THA_878</name>
</gene>
<evidence type="ECO:0000313" key="2">
    <source>
        <dbReference type="Proteomes" id="UP000002453"/>
    </source>
</evidence>
<evidence type="ECO:0000313" key="1">
    <source>
        <dbReference type="EMBL" id="ACJ75338.1"/>
    </source>
</evidence>
<organism evidence="1 2">
    <name type="scientific">Thermosipho africanus (strain TCF52B)</name>
    <dbReference type="NCBI Taxonomy" id="484019"/>
    <lineage>
        <taxon>Bacteria</taxon>
        <taxon>Thermotogati</taxon>
        <taxon>Thermotogota</taxon>
        <taxon>Thermotogae</taxon>
        <taxon>Thermotogales</taxon>
        <taxon>Fervidobacteriaceae</taxon>
        <taxon>Thermosipho</taxon>
    </lineage>
</organism>
<accession>B7IGX4</accession>
<name>B7IGX4_THEAB</name>
<dbReference type="AlphaFoldDB" id="B7IGX4"/>
<dbReference type="RefSeq" id="WP_012579853.1">
    <property type="nucleotide sequence ID" value="NC_011653.1"/>
</dbReference>
<protein>
    <submittedName>
        <fullName evidence="1">Uncharacterized protein</fullName>
    </submittedName>
</protein>